<dbReference type="AlphaFoldDB" id="A0A6P2N624"/>
<evidence type="ECO:0000313" key="1">
    <source>
        <dbReference type="EMBL" id="VWB88846.1"/>
    </source>
</evidence>
<dbReference type="Proteomes" id="UP000494261">
    <property type="component" value="Unassembled WGS sequence"/>
</dbReference>
<sequence length="85" mass="9651">MKSRYVEAVVSNRQNGLPESSNPDLFGSKLNADWKLRVRHRIYTDANLALSDPARLSVQVYRECEAATRPAPEQYRGAFSMPPKK</sequence>
<protein>
    <submittedName>
        <fullName evidence="1">Uncharacterized protein</fullName>
    </submittedName>
</protein>
<gene>
    <name evidence="1" type="ORF">BLA13014_04114</name>
</gene>
<proteinExistence type="predicted"/>
<accession>A0A6P2N624</accession>
<organism evidence="1 2">
    <name type="scientific">Burkholderia aenigmatica</name>
    <dbReference type="NCBI Taxonomy" id="2015348"/>
    <lineage>
        <taxon>Bacteria</taxon>
        <taxon>Pseudomonadati</taxon>
        <taxon>Pseudomonadota</taxon>
        <taxon>Betaproteobacteria</taxon>
        <taxon>Burkholderiales</taxon>
        <taxon>Burkholderiaceae</taxon>
        <taxon>Burkholderia</taxon>
        <taxon>Burkholderia cepacia complex</taxon>
    </lineage>
</organism>
<dbReference type="EMBL" id="CABVQC010000028">
    <property type="protein sequence ID" value="VWB88846.1"/>
    <property type="molecule type" value="Genomic_DNA"/>
</dbReference>
<name>A0A6P2N624_9BURK</name>
<reference evidence="1 2" key="1">
    <citation type="submission" date="2019-09" db="EMBL/GenBank/DDBJ databases">
        <authorList>
            <person name="Depoorter E."/>
        </authorList>
    </citation>
    <scope>NUCLEOTIDE SEQUENCE [LARGE SCALE GENOMIC DNA]</scope>
    <source>
        <strain evidence="1">LMG 13014</strain>
    </source>
</reference>
<evidence type="ECO:0000313" key="2">
    <source>
        <dbReference type="Proteomes" id="UP000494261"/>
    </source>
</evidence>